<name>E2AAT6_CAMFO</name>
<keyword evidence="4 5" id="KW-0238">DNA-binding</keyword>
<gene>
    <name evidence="7" type="ORF">EAG_05894</name>
</gene>
<feature type="domain" description="THAP-type" evidence="6">
    <location>
        <begin position="1"/>
        <end position="68"/>
    </location>
</feature>
<evidence type="ECO:0000259" key="6">
    <source>
        <dbReference type="PROSITE" id="PS50950"/>
    </source>
</evidence>
<evidence type="ECO:0000313" key="8">
    <source>
        <dbReference type="Proteomes" id="UP000000311"/>
    </source>
</evidence>
<sequence>MVKHCCVKNCRNVWIPNTNLTFHTFPWSNKERLEEWISVVLSKSRIGKYSYICSAHFNDTDFLNVGTN</sequence>
<proteinExistence type="predicted"/>
<dbReference type="InterPro" id="IPR052224">
    <property type="entry name" value="THAP_domain_protein"/>
</dbReference>
<protein>
    <recommendedName>
        <fullName evidence="6">THAP-type domain-containing protein</fullName>
    </recommendedName>
</protein>
<reference evidence="7 8" key="1">
    <citation type="journal article" date="2010" name="Science">
        <title>Genomic comparison of the ants Camponotus floridanus and Harpegnathos saltator.</title>
        <authorList>
            <person name="Bonasio R."/>
            <person name="Zhang G."/>
            <person name="Ye C."/>
            <person name="Mutti N.S."/>
            <person name="Fang X."/>
            <person name="Qin N."/>
            <person name="Donahue G."/>
            <person name="Yang P."/>
            <person name="Li Q."/>
            <person name="Li C."/>
            <person name="Zhang P."/>
            <person name="Huang Z."/>
            <person name="Berger S.L."/>
            <person name="Reinberg D."/>
            <person name="Wang J."/>
            <person name="Liebig J."/>
        </authorList>
    </citation>
    <scope>NUCLEOTIDE SEQUENCE [LARGE SCALE GENOMIC DNA]</scope>
    <source>
        <strain evidence="8">C129</strain>
    </source>
</reference>
<dbReference type="AlphaFoldDB" id="E2AAT6"/>
<dbReference type="Gene3D" id="6.20.210.20">
    <property type="entry name" value="THAP domain"/>
    <property type="match status" value="1"/>
</dbReference>
<organism evidence="8">
    <name type="scientific">Camponotus floridanus</name>
    <name type="common">Florida carpenter ant</name>
    <dbReference type="NCBI Taxonomy" id="104421"/>
    <lineage>
        <taxon>Eukaryota</taxon>
        <taxon>Metazoa</taxon>
        <taxon>Ecdysozoa</taxon>
        <taxon>Arthropoda</taxon>
        <taxon>Hexapoda</taxon>
        <taxon>Insecta</taxon>
        <taxon>Pterygota</taxon>
        <taxon>Neoptera</taxon>
        <taxon>Endopterygota</taxon>
        <taxon>Hymenoptera</taxon>
        <taxon>Apocrita</taxon>
        <taxon>Aculeata</taxon>
        <taxon>Formicoidea</taxon>
        <taxon>Formicidae</taxon>
        <taxon>Formicinae</taxon>
        <taxon>Camponotus</taxon>
    </lineage>
</organism>
<dbReference type="GO" id="GO:0003677">
    <property type="term" value="F:DNA binding"/>
    <property type="evidence" value="ECO:0007669"/>
    <property type="project" value="UniProtKB-UniRule"/>
</dbReference>
<accession>E2AAT6</accession>
<dbReference type="PROSITE" id="PS50950">
    <property type="entry name" value="ZF_THAP"/>
    <property type="match status" value="1"/>
</dbReference>
<dbReference type="PANTHER" id="PTHR46927:SF3">
    <property type="entry name" value="THAP-TYPE DOMAIN-CONTAINING PROTEIN"/>
    <property type="match status" value="1"/>
</dbReference>
<evidence type="ECO:0000313" key="7">
    <source>
        <dbReference type="EMBL" id="EFN69450.1"/>
    </source>
</evidence>
<evidence type="ECO:0000256" key="5">
    <source>
        <dbReference type="PROSITE-ProRule" id="PRU00309"/>
    </source>
</evidence>
<dbReference type="GO" id="GO:0008270">
    <property type="term" value="F:zinc ion binding"/>
    <property type="evidence" value="ECO:0007669"/>
    <property type="project" value="UniProtKB-KW"/>
</dbReference>
<evidence type="ECO:0000256" key="2">
    <source>
        <dbReference type="ARBA" id="ARBA00022771"/>
    </source>
</evidence>
<keyword evidence="1" id="KW-0479">Metal-binding</keyword>
<dbReference type="PANTHER" id="PTHR46927">
    <property type="entry name" value="AGAP005574-PA"/>
    <property type="match status" value="1"/>
</dbReference>
<dbReference type="EMBL" id="GL438173">
    <property type="protein sequence ID" value="EFN69450.1"/>
    <property type="molecule type" value="Genomic_DNA"/>
</dbReference>
<keyword evidence="2 5" id="KW-0863">Zinc-finger</keyword>
<keyword evidence="8" id="KW-1185">Reference proteome</keyword>
<evidence type="ECO:0000256" key="1">
    <source>
        <dbReference type="ARBA" id="ARBA00022723"/>
    </source>
</evidence>
<dbReference type="Proteomes" id="UP000000311">
    <property type="component" value="Unassembled WGS sequence"/>
</dbReference>
<dbReference type="InterPro" id="IPR006612">
    <property type="entry name" value="THAP_Znf"/>
</dbReference>
<evidence type="ECO:0000256" key="3">
    <source>
        <dbReference type="ARBA" id="ARBA00022833"/>
    </source>
</evidence>
<keyword evidence="3" id="KW-0862">Zinc</keyword>
<dbReference type="Pfam" id="PF05485">
    <property type="entry name" value="THAP"/>
    <property type="match status" value="1"/>
</dbReference>
<dbReference type="InParanoid" id="E2AAT6"/>
<dbReference type="InterPro" id="IPR038441">
    <property type="entry name" value="THAP_Znf_sf"/>
</dbReference>
<evidence type="ECO:0000256" key="4">
    <source>
        <dbReference type="ARBA" id="ARBA00023125"/>
    </source>
</evidence>
<dbReference type="OMA" id="CSAHFND"/>
<dbReference type="SUPFAM" id="SSF57716">
    <property type="entry name" value="Glucocorticoid receptor-like (DNA-binding domain)"/>
    <property type="match status" value="1"/>
</dbReference>